<keyword evidence="5 15" id="KW-0378">Hydrolase</keyword>
<dbReference type="PANTHER" id="PTHR11070">
    <property type="entry name" value="UVRD / RECB / PCRA DNA HELICASE FAMILY MEMBER"/>
    <property type="match status" value="1"/>
</dbReference>
<evidence type="ECO:0000256" key="4">
    <source>
        <dbReference type="ARBA" id="ARBA00022763"/>
    </source>
</evidence>
<sequence length="1191" mass="125781">MPRKLTPDQARIVRTLDRPLFVAAGAGSGKSSTLAERVAFALSPGSGEGGRPYLSGLDEVLVITFTHAAAEEIKEKIRARLREAGLEEQALAVDSAWISTIHGMCSRILRAHAFELGLDPAFVVLDESVAGELLEGATEGVLAEIREEGSYPELRAEFDLRGRAGEDGPSTVFGMVARLRDAAASALEGFDSIEFPGEAPDLTGELRALSEQVGRALVLGRACKAFGSKTGAKEEAALVASEAALEGFLAAPPGARDARLARETLSGVARPNGNAYRKADMREVGAELRAAWEDASLACAFATAGPLARDVVEIARAVDERYARAKRAVGGLDNDDLLALTLRAFHDHPDVAREMGRRFRLVMVDEFQDTNAQQVRMIELMSGRDACHLVTVGDAQQSIYRFRAADVSVFRERGAALGEGSTVRLSKNFRSHADVLSFVDRVLGGGLIPGFMSLEPCEARPDGYAAQGEPRIDVELVSASGKGVDAQARSAVMAKAVADRIRSYVEAGVSPDDCVLLLGRMARVGLYLDALRERGLDCVVTGGSTFSDTEEVACVAALLHLLACPRDTASGLFPVLTGDMFRLDADDLCALTTTSREGAGGLDKRPLDEGLATLELLPGVRPSQRLLRAREVLLRAVSRLGSWGVGEVLLACVRESGWIARLEAAGADGVAKAANVLAAIRYADELASARGVGVARASREFDLWLESAKVGPASLVGGGAGAVRVMTVHASKGLEFPLVAVAECWGSEGSSGVAGVTCENRAGRVLATMVPPGVTASDLAVVPADASECASVSDWARLICFESREGDQDELARLLYVAITRAREACVLGLPVRVGSKGQLKTRLAAGVVDALFDGALPPSGLSRCDYGGSEPARVRHVALSAPEGAGGLEVDCAGAWDPDRYVEEGEKGAEFDLIDEATGDGLALARRRARRLGARRGTFSYSSLRALGAPVPPVLAVELVDPGAGARPQAVAGEPAAERCRRPAADRAQVRDGLAPEGADDATGRPETLDADRATSLGTAFHALAQAMVECAGEVGPERVRAQERLQGLTRAQCARLEAALARWAGSDVRAEALSWDVVRAEVPFFVRVPGAEQGEFVEGAIDLLCSDGAGRRALVVDYKTGDADLTDQEAWERHEMQASLYAGVLAELGFEDVTCAFVCVERECADGGPLVCRYAPRRPGPRRPLVQGA</sequence>
<evidence type="ECO:0000313" key="19">
    <source>
        <dbReference type="EMBL" id="MEE6146516.1"/>
    </source>
</evidence>
<evidence type="ECO:0000259" key="18">
    <source>
        <dbReference type="PROSITE" id="PS51217"/>
    </source>
</evidence>
<dbReference type="Gene3D" id="3.90.320.10">
    <property type="match status" value="1"/>
</dbReference>
<evidence type="ECO:0000256" key="15">
    <source>
        <dbReference type="PROSITE-ProRule" id="PRU00560"/>
    </source>
</evidence>
<dbReference type="SUPFAM" id="SSF52540">
    <property type="entry name" value="P-loop containing nucleoside triphosphate hydrolases"/>
    <property type="match status" value="1"/>
</dbReference>
<evidence type="ECO:0000256" key="7">
    <source>
        <dbReference type="ARBA" id="ARBA00022839"/>
    </source>
</evidence>
<evidence type="ECO:0000256" key="6">
    <source>
        <dbReference type="ARBA" id="ARBA00022806"/>
    </source>
</evidence>
<feature type="domain" description="UvrD-like helicase ATP-binding" evidence="17">
    <location>
        <begin position="3"/>
        <end position="432"/>
    </location>
</feature>
<keyword evidence="6 15" id="KW-0347">Helicase</keyword>
<feature type="domain" description="UvrD-like helicase C-terminal" evidence="18">
    <location>
        <begin position="455"/>
        <end position="733"/>
    </location>
</feature>
<accession>A0ABU7R7E5</accession>
<evidence type="ECO:0000256" key="9">
    <source>
        <dbReference type="ARBA" id="ARBA00023125"/>
    </source>
</evidence>
<name>A0ABU7R7E5_9ACTN</name>
<keyword evidence="9" id="KW-0238">DNA-binding</keyword>
<evidence type="ECO:0000256" key="13">
    <source>
        <dbReference type="ARBA" id="ARBA00034808"/>
    </source>
</evidence>
<keyword evidence="11" id="KW-0413">Isomerase</keyword>
<evidence type="ECO:0000256" key="3">
    <source>
        <dbReference type="ARBA" id="ARBA00022741"/>
    </source>
</evidence>
<dbReference type="Pfam" id="PF00580">
    <property type="entry name" value="UvrD-helicase"/>
    <property type="match status" value="1"/>
</dbReference>
<dbReference type="InterPro" id="IPR011604">
    <property type="entry name" value="PDDEXK-like_dom_sf"/>
</dbReference>
<feature type="compositionally biased region" description="Basic and acidic residues" evidence="16">
    <location>
        <begin position="977"/>
        <end position="991"/>
    </location>
</feature>
<keyword evidence="3 15" id="KW-0547">Nucleotide-binding</keyword>
<dbReference type="Proteomes" id="UP001332931">
    <property type="component" value="Unassembled WGS sequence"/>
</dbReference>
<dbReference type="Gene3D" id="3.40.50.300">
    <property type="entry name" value="P-loop containing nucleotide triphosphate hydrolases"/>
    <property type="match status" value="4"/>
</dbReference>
<dbReference type="RefSeq" id="WP_330957282.1">
    <property type="nucleotide sequence ID" value="NZ_JAZGJQ010000001.1"/>
</dbReference>
<keyword evidence="10" id="KW-0234">DNA repair</keyword>
<dbReference type="Gene3D" id="1.10.10.160">
    <property type="match status" value="1"/>
</dbReference>
<dbReference type="PANTHER" id="PTHR11070:SF2">
    <property type="entry name" value="ATP-DEPENDENT DNA HELICASE SRS2"/>
    <property type="match status" value="1"/>
</dbReference>
<evidence type="ECO:0000256" key="10">
    <source>
        <dbReference type="ARBA" id="ARBA00023204"/>
    </source>
</evidence>
<dbReference type="InterPro" id="IPR000212">
    <property type="entry name" value="DNA_helicase_UvrD/REP"/>
</dbReference>
<feature type="region of interest" description="Disordered" evidence="16">
    <location>
        <begin position="969"/>
        <end position="1008"/>
    </location>
</feature>
<dbReference type="InterPro" id="IPR014017">
    <property type="entry name" value="DNA_helicase_UvrD-like_C"/>
</dbReference>
<comment type="caution">
    <text evidence="19">The sequence shown here is derived from an EMBL/GenBank/DDBJ whole genome shotgun (WGS) entry which is preliminary data.</text>
</comment>
<comment type="catalytic activity">
    <reaction evidence="14">
        <text>ATP + H2O = ADP + phosphate + H(+)</text>
        <dbReference type="Rhea" id="RHEA:13065"/>
        <dbReference type="ChEBI" id="CHEBI:15377"/>
        <dbReference type="ChEBI" id="CHEBI:15378"/>
        <dbReference type="ChEBI" id="CHEBI:30616"/>
        <dbReference type="ChEBI" id="CHEBI:43474"/>
        <dbReference type="ChEBI" id="CHEBI:456216"/>
        <dbReference type="EC" id="5.6.2.4"/>
    </reaction>
</comment>
<feature type="binding site" evidence="15">
    <location>
        <begin position="24"/>
        <end position="31"/>
    </location>
    <ligand>
        <name>ATP</name>
        <dbReference type="ChEBI" id="CHEBI:30616"/>
    </ligand>
</feature>
<dbReference type="PROSITE" id="PS51217">
    <property type="entry name" value="UVRD_HELICASE_CTER"/>
    <property type="match status" value="1"/>
</dbReference>
<gene>
    <name evidence="19" type="ORF">VXJ25_00685</name>
</gene>
<dbReference type="EMBL" id="JAZGJQ010000001">
    <property type="protein sequence ID" value="MEE6146516.1"/>
    <property type="molecule type" value="Genomic_DNA"/>
</dbReference>
<dbReference type="InterPro" id="IPR013986">
    <property type="entry name" value="DExx_box_DNA_helicase_dom_sf"/>
</dbReference>
<dbReference type="InterPro" id="IPR014016">
    <property type="entry name" value="UvrD-like_ATP-bd"/>
</dbReference>
<dbReference type="Pfam" id="PF13361">
    <property type="entry name" value="UvrD_C"/>
    <property type="match status" value="1"/>
</dbReference>
<keyword evidence="4" id="KW-0227">DNA damage</keyword>
<reference evidence="19 20" key="1">
    <citation type="submission" date="2024-01" db="EMBL/GenBank/DDBJ databases">
        <title>Description of Olsenella sp. nov., isolated from pig feces.</title>
        <authorList>
            <person name="Chang Y.-H."/>
        </authorList>
    </citation>
    <scope>NUCLEOTIDE SEQUENCE [LARGE SCALE GENOMIC DNA]</scope>
    <source>
        <strain evidence="19 20">YH-ols2223</strain>
    </source>
</reference>
<evidence type="ECO:0000313" key="20">
    <source>
        <dbReference type="Proteomes" id="UP001332931"/>
    </source>
</evidence>
<dbReference type="Gene3D" id="1.10.486.10">
    <property type="entry name" value="PCRA, domain 4"/>
    <property type="match status" value="1"/>
</dbReference>
<dbReference type="Pfam" id="PF12705">
    <property type="entry name" value="PDDEXK_1"/>
    <property type="match status" value="1"/>
</dbReference>
<evidence type="ECO:0000256" key="5">
    <source>
        <dbReference type="ARBA" id="ARBA00022801"/>
    </source>
</evidence>
<dbReference type="EC" id="5.6.2.4" evidence="13"/>
<keyword evidence="8 15" id="KW-0067">ATP-binding</keyword>
<protein>
    <recommendedName>
        <fullName evidence="13">DNA 3'-5' helicase</fullName>
        <ecNumber evidence="13">5.6.2.4</ecNumber>
    </recommendedName>
</protein>
<evidence type="ECO:0000256" key="11">
    <source>
        <dbReference type="ARBA" id="ARBA00023235"/>
    </source>
</evidence>
<comment type="catalytic activity">
    <reaction evidence="12">
        <text>Couples ATP hydrolysis with the unwinding of duplex DNA by translocating in the 3'-5' direction.</text>
        <dbReference type="EC" id="5.6.2.4"/>
    </reaction>
</comment>
<comment type="similarity">
    <text evidence="1">Belongs to the helicase family. UvrD subfamily.</text>
</comment>
<keyword evidence="20" id="KW-1185">Reference proteome</keyword>
<dbReference type="InterPro" id="IPR038726">
    <property type="entry name" value="PDDEXK_AddAB-type"/>
</dbReference>
<evidence type="ECO:0000259" key="17">
    <source>
        <dbReference type="PROSITE" id="PS51198"/>
    </source>
</evidence>
<evidence type="ECO:0000256" key="2">
    <source>
        <dbReference type="ARBA" id="ARBA00022722"/>
    </source>
</evidence>
<evidence type="ECO:0000256" key="8">
    <source>
        <dbReference type="ARBA" id="ARBA00022840"/>
    </source>
</evidence>
<proteinExistence type="inferred from homology"/>
<evidence type="ECO:0000256" key="12">
    <source>
        <dbReference type="ARBA" id="ARBA00034617"/>
    </source>
</evidence>
<evidence type="ECO:0000256" key="14">
    <source>
        <dbReference type="ARBA" id="ARBA00048988"/>
    </source>
</evidence>
<dbReference type="InterPro" id="IPR027417">
    <property type="entry name" value="P-loop_NTPase"/>
</dbReference>
<evidence type="ECO:0000256" key="16">
    <source>
        <dbReference type="SAM" id="MobiDB-lite"/>
    </source>
</evidence>
<evidence type="ECO:0000256" key="1">
    <source>
        <dbReference type="ARBA" id="ARBA00009922"/>
    </source>
</evidence>
<keyword evidence="2" id="KW-0540">Nuclease</keyword>
<keyword evidence="7" id="KW-0269">Exonuclease</keyword>
<organism evidence="19 20">
    <name type="scientific">Olsenella absiana</name>
    <dbReference type="NCBI Taxonomy" id="3115222"/>
    <lineage>
        <taxon>Bacteria</taxon>
        <taxon>Bacillati</taxon>
        <taxon>Actinomycetota</taxon>
        <taxon>Coriobacteriia</taxon>
        <taxon>Coriobacteriales</taxon>
        <taxon>Atopobiaceae</taxon>
        <taxon>Olsenella</taxon>
    </lineage>
</organism>
<dbReference type="PROSITE" id="PS51198">
    <property type="entry name" value="UVRD_HELICASE_ATP_BIND"/>
    <property type="match status" value="1"/>
</dbReference>